<protein>
    <submittedName>
        <fullName evidence="2">Uncharacterized protein</fullName>
    </submittedName>
</protein>
<feature type="region of interest" description="Disordered" evidence="1">
    <location>
        <begin position="108"/>
        <end position="164"/>
    </location>
</feature>
<organism evidence="2 3">
    <name type="scientific">Mycena alexandri</name>
    <dbReference type="NCBI Taxonomy" id="1745969"/>
    <lineage>
        <taxon>Eukaryota</taxon>
        <taxon>Fungi</taxon>
        <taxon>Dikarya</taxon>
        <taxon>Basidiomycota</taxon>
        <taxon>Agaricomycotina</taxon>
        <taxon>Agaricomycetes</taxon>
        <taxon>Agaricomycetidae</taxon>
        <taxon>Agaricales</taxon>
        <taxon>Marasmiineae</taxon>
        <taxon>Mycenaceae</taxon>
        <taxon>Mycena</taxon>
    </lineage>
</organism>
<evidence type="ECO:0000313" key="3">
    <source>
        <dbReference type="Proteomes" id="UP001218188"/>
    </source>
</evidence>
<feature type="region of interest" description="Disordered" evidence="1">
    <location>
        <begin position="301"/>
        <end position="344"/>
    </location>
</feature>
<feature type="region of interest" description="Disordered" evidence="1">
    <location>
        <begin position="1"/>
        <end position="33"/>
    </location>
</feature>
<accession>A0AAD6T5V9</accession>
<evidence type="ECO:0000313" key="2">
    <source>
        <dbReference type="EMBL" id="KAJ7037887.1"/>
    </source>
</evidence>
<sequence>MASQSNYPDLEFDIADHQLDGDDDELPPRPTSRLSFNGEVAVAQTVPPTRPRAVSWTKNLLHKIRIPLRVAPDVDMDITAVSPDEDDDDLDPVSLPILPSLSAFTSTSMDVDDEYDDSDSDGYSSGDSDIDLDSPAEYGVPLFPPVPQSIPPPAPAPSPTPYARRTKYNALPSPLSPGAHPAICRTTPLRHAYGHHGRSRHALLHLKFLWALREDAHDNNNKSAYSAMRARLNNTTASACALPPTPMTIHPRTGDLCALRDPYPAHMDRCFGGMPLWTMGKTLWMYDVHLGVAAGMKRVCAQDDRDEESESDDSDSILAASVSGSTAEFSDHSDDSTLVGSGSEEEVDLIDLDGEVEVAVEEKKATTRSRAASFSPSPAESKPQPQPKSYSKRAPPPPRPVWETSWYKRWEVLLELVKIDTERERVSRSGPTIAPNSNSVSTPAPASKELAVRAPRFFIGEPDDDDEEQWDEILGEEDEDEVMIVSHSVWC</sequence>
<feature type="compositionally biased region" description="Acidic residues" evidence="1">
    <location>
        <begin position="110"/>
        <end position="120"/>
    </location>
</feature>
<dbReference type="Proteomes" id="UP001218188">
    <property type="component" value="Unassembled WGS sequence"/>
</dbReference>
<feature type="region of interest" description="Disordered" evidence="1">
    <location>
        <begin position="427"/>
        <end position="447"/>
    </location>
</feature>
<feature type="compositionally biased region" description="Pro residues" evidence="1">
    <location>
        <begin position="142"/>
        <end position="160"/>
    </location>
</feature>
<dbReference type="EMBL" id="JARJCM010000034">
    <property type="protein sequence ID" value="KAJ7037887.1"/>
    <property type="molecule type" value="Genomic_DNA"/>
</dbReference>
<gene>
    <name evidence="2" type="ORF">C8F04DRAFT_384649</name>
</gene>
<feature type="compositionally biased region" description="Low complexity" evidence="1">
    <location>
        <begin position="368"/>
        <end position="379"/>
    </location>
</feature>
<keyword evidence="3" id="KW-1185">Reference proteome</keyword>
<feature type="compositionally biased region" description="Polar residues" evidence="1">
    <location>
        <begin position="434"/>
        <end position="444"/>
    </location>
</feature>
<proteinExistence type="predicted"/>
<feature type="compositionally biased region" description="Acidic residues" evidence="1">
    <location>
        <begin position="304"/>
        <end position="315"/>
    </location>
</feature>
<feature type="region of interest" description="Disordered" evidence="1">
    <location>
        <begin position="361"/>
        <end position="398"/>
    </location>
</feature>
<comment type="caution">
    <text evidence="2">The sequence shown here is derived from an EMBL/GenBank/DDBJ whole genome shotgun (WGS) entry which is preliminary data.</text>
</comment>
<dbReference type="AlphaFoldDB" id="A0AAD6T5V9"/>
<evidence type="ECO:0000256" key="1">
    <source>
        <dbReference type="SAM" id="MobiDB-lite"/>
    </source>
</evidence>
<name>A0AAD6T5V9_9AGAR</name>
<reference evidence="2" key="1">
    <citation type="submission" date="2023-03" db="EMBL/GenBank/DDBJ databases">
        <title>Massive genome expansion in bonnet fungi (Mycena s.s.) driven by repeated elements and novel gene families across ecological guilds.</title>
        <authorList>
            <consortium name="Lawrence Berkeley National Laboratory"/>
            <person name="Harder C.B."/>
            <person name="Miyauchi S."/>
            <person name="Viragh M."/>
            <person name="Kuo A."/>
            <person name="Thoen E."/>
            <person name="Andreopoulos B."/>
            <person name="Lu D."/>
            <person name="Skrede I."/>
            <person name="Drula E."/>
            <person name="Henrissat B."/>
            <person name="Morin E."/>
            <person name="Kohler A."/>
            <person name="Barry K."/>
            <person name="LaButti K."/>
            <person name="Morin E."/>
            <person name="Salamov A."/>
            <person name="Lipzen A."/>
            <person name="Mereny Z."/>
            <person name="Hegedus B."/>
            <person name="Baldrian P."/>
            <person name="Stursova M."/>
            <person name="Weitz H."/>
            <person name="Taylor A."/>
            <person name="Grigoriev I.V."/>
            <person name="Nagy L.G."/>
            <person name="Martin F."/>
            <person name="Kauserud H."/>
        </authorList>
    </citation>
    <scope>NUCLEOTIDE SEQUENCE</scope>
    <source>
        <strain evidence="2">CBHHK200</strain>
    </source>
</reference>